<name>A0ABY2Z724_9GAMM</name>
<comment type="caution">
    <text evidence="2">The sequence shown here is derived from an EMBL/GenBank/DDBJ whole genome shotgun (WGS) entry which is preliminary data.</text>
</comment>
<feature type="transmembrane region" description="Helical" evidence="1">
    <location>
        <begin position="38"/>
        <end position="65"/>
    </location>
</feature>
<keyword evidence="1" id="KW-0812">Transmembrane</keyword>
<keyword evidence="1" id="KW-0472">Membrane</keyword>
<keyword evidence="3" id="KW-1185">Reference proteome</keyword>
<protein>
    <submittedName>
        <fullName evidence="2">Uncharacterized protein</fullName>
    </submittedName>
</protein>
<reference evidence="2 3" key="1">
    <citation type="submission" date="2019-06" db="EMBL/GenBank/DDBJ databases">
        <title>Taxogenomics and systematics of the genus Pantoea.</title>
        <authorList>
            <person name="Tambong J.T."/>
        </authorList>
    </citation>
    <scope>NUCLEOTIDE SEQUENCE [LARGE SCALE GENOMIC DNA]</scope>
    <source>
        <strain evidence="2 3">LMG 2558</strain>
    </source>
</reference>
<evidence type="ECO:0000256" key="1">
    <source>
        <dbReference type="SAM" id="Phobius"/>
    </source>
</evidence>
<dbReference type="EMBL" id="VHIZ01000050">
    <property type="protein sequence ID" value="TPV24279.1"/>
    <property type="molecule type" value="Genomic_DNA"/>
</dbReference>
<accession>A0ABY2Z724</accession>
<gene>
    <name evidence="2" type="ORF">FJW00_12170</name>
</gene>
<dbReference type="Proteomes" id="UP000316142">
    <property type="component" value="Unassembled WGS sequence"/>
</dbReference>
<evidence type="ECO:0000313" key="3">
    <source>
        <dbReference type="Proteomes" id="UP000316142"/>
    </source>
</evidence>
<evidence type="ECO:0000313" key="2">
    <source>
        <dbReference type="EMBL" id="TPV24279.1"/>
    </source>
</evidence>
<proteinExistence type="predicted"/>
<keyword evidence="1" id="KW-1133">Transmembrane helix</keyword>
<organism evidence="2 3">
    <name type="scientific">Pantoea anthophila</name>
    <dbReference type="NCBI Taxonomy" id="470931"/>
    <lineage>
        <taxon>Bacteria</taxon>
        <taxon>Pseudomonadati</taxon>
        <taxon>Pseudomonadota</taxon>
        <taxon>Gammaproteobacteria</taxon>
        <taxon>Enterobacterales</taxon>
        <taxon>Erwiniaceae</taxon>
        <taxon>Pantoea</taxon>
    </lineage>
</organism>
<sequence>MSVKKIILLFLAILMSLLSLYSITDLVGSLYLISRYEHFIACSLGLIAGKAVFIAVCVAVTFILVKIVRRCTQSEKDRA</sequence>